<protein>
    <submittedName>
        <fullName evidence="1">Uncharacterized protein</fullName>
    </submittedName>
</protein>
<dbReference type="OrthoDB" id="10592686at2759"/>
<sequence length="66" mass="7131">MWYSGILSFLKNGTLVSSSHSSKATNALLLLGKVATYALTLTGFFYCQVNPALRPEGVIKWPSSGH</sequence>
<name>A0A6J5VL39_PRUAR</name>
<dbReference type="EMBL" id="CAEKKB010000007">
    <property type="protein sequence ID" value="CAB4318454.1"/>
    <property type="molecule type" value="Genomic_DNA"/>
</dbReference>
<accession>A0A6J5VL39</accession>
<dbReference type="EMBL" id="CAEKDK010000007">
    <property type="protein sequence ID" value="CAB4288085.1"/>
    <property type="molecule type" value="Genomic_DNA"/>
</dbReference>
<proteinExistence type="predicted"/>
<evidence type="ECO:0000313" key="3">
    <source>
        <dbReference type="Proteomes" id="UP000507222"/>
    </source>
</evidence>
<dbReference type="Proteomes" id="UP000507222">
    <property type="component" value="Unassembled WGS sequence"/>
</dbReference>
<dbReference type="AlphaFoldDB" id="A0A6J5VL39"/>
<reference evidence="4" key="1">
    <citation type="journal article" date="2020" name="Genome Biol.">
        <title>Gamete binning: chromosome-level and haplotype-resolved genome assembly enabled by high-throughput single-cell sequencing of gamete genomes.</title>
        <authorList>
            <person name="Campoy J.A."/>
            <person name="Sun H."/>
            <person name="Goel M."/>
            <person name="Jiao W.-B."/>
            <person name="Folz-Donahue K."/>
            <person name="Wang N."/>
            <person name="Rubio M."/>
            <person name="Liu C."/>
            <person name="Kukat C."/>
            <person name="Ruiz D."/>
            <person name="Huettel B."/>
            <person name="Schneeberger K."/>
        </authorList>
    </citation>
    <scope>NUCLEOTIDE SEQUENCE [LARGE SCALE GENOMIC DNA]</scope>
    <source>
        <strain evidence="4">cv. Rojo Pasion</strain>
    </source>
</reference>
<reference evidence="1 3" key="2">
    <citation type="submission" date="2020-05" db="EMBL/GenBank/DDBJ databases">
        <authorList>
            <person name="Campoy J."/>
            <person name="Schneeberger K."/>
            <person name="Spophaly S."/>
        </authorList>
    </citation>
    <scope>NUCLEOTIDE SEQUENCE [LARGE SCALE GENOMIC DNA]</scope>
    <source>
        <strain evidence="1">PruArmRojPasFocal</strain>
    </source>
</reference>
<evidence type="ECO:0000313" key="2">
    <source>
        <dbReference type="EMBL" id="CAB4318454.1"/>
    </source>
</evidence>
<gene>
    <name evidence="1" type="ORF">CURHAP_LOCUS46175</name>
    <name evidence="2" type="ORF">ORAREDHAP_LOCUS45517</name>
</gene>
<keyword evidence="4" id="KW-1185">Reference proteome</keyword>
<organism evidence="1 3">
    <name type="scientific">Prunus armeniaca</name>
    <name type="common">Apricot</name>
    <name type="synonym">Armeniaca vulgaris</name>
    <dbReference type="NCBI Taxonomy" id="36596"/>
    <lineage>
        <taxon>Eukaryota</taxon>
        <taxon>Viridiplantae</taxon>
        <taxon>Streptophyta</taxon>
        <taxon>Embryophyta</taxon>
        <taxon>Tracheophyta</taxon>
        <taxon>Spermatophyta</taxon>
        <taxon>Magnoliopsida</taxon>
        <taxon>eudicotyledons</taxon>
        <taxon>Gunneridae</taxon>
        <taxon>Pentapetalae</taxon>
        <taxon>rosids</taxon>
        <taxon>fabids</taxon>
        <taxon>Rosales</taxon>
        <taxon>Rosaceae</taxon>
        <taxon>Amygdaloideae</taxon>
        <taxon>Amygdaleae</taxon>
        <taxon>Prunus</taxon>
    </lineage>
</organism>
<evidence type="ECO:0000313" key="4">
    <source>
        <dbReference type="Proteomes" id="UP000507245"/>
    </source>
</evidence>
<dbReference type="Proteomes" id="UP000507245">
    <property type="component" value="Unassembled WGS sequence"/>
</dbReference>
<evidence type="ECO:0000313" key="1">
    <source>
        <dbReference type="EMBL" id="CAB4288085.1"/>
    </source>
</evidence>